<dbReference type="GO" id="GO:0000166">
    <property type="term" value="F:nucleotide binding"/>
    <property type="evidence" value="ECO:0007669"/>
    <property type="project" value="InterPro"/>
</dbReference>
<feature type="domain" description="Gfo/Idh/MocA-like oxidoreductase N-terminal" evidence="1">
    <location>
        <begin position="6"/>
        <end position="118"/>
    </location>
</feature>
<dbReference type="AlphaFoldDB" id="A0A7G8Q3V2"/>
<dbReference type="SUPFAM" id="SSF55347">
    <property type="entry name" value="Glyceraldehyde-3-phosphate dehydrogenase-like, C-terminal domain"/>
    <property type="match status" value="1"/>
</dbReference>
<dbReference type="KEGG" id="dtl:H8F01_20905"/>
<proteinExistence type="predicted"/>
<sequence length="399" mass="43186">MKKLGMGLVGPGFIAAHHLDAVRRLGNVDIVGIAGSSLESASKRARELGVGHAYASYRDLLADPAIHVVHNTTPNHLHREVSLAALRAGKHVISDKPLASSAEESRELFEAARDAGLANVVTFNYRGHALIQQARSMIAKGKLGAPVFVHGRYLQDWLTDESTYTWRLDPKLGGASSALGDIGSHWCDLAEHVTGSRITAVLADLHTVVPVRQAPASSAKAFAKQDRSVQQRAVKITSEDLASVLLRFENGARGCLVVGQVLPGHKNDLRLEVNGRTASVAWQQEQPNQLWLGHHAQANTVLERDPARLDPAARGYAHLPAGHPEAWSDAFRNLIADAYTWIRRGGTPETRPAALPTFADGYRNSLVIDAMLRSHAAGGVWQNVDEPIASKRKNKGKRG</sequence>
<dbReference type="Pfam" id="PF01408">
    <property type="entry name" value="GFO_IDH_MocA"/>
    <property type="match status" value="1"/>
</dbReference>
<dbReference type="RefSeq" id="WP_187056922.1">
    <property type="nucleotide sequence ID" value="NZ_CP060412.1"/>
</dbReference>
<dbReference type="InterPro" id="IPR000683">
    <property type="entry name" value="Gfo/Idh/MocA-like_OxRdtase_N"/>
</dbReference>
<accession>A0A7G8Q3V2</accession>
<dbReference type="InterPro" id="IPR051317">
    <property type="entry name" value="Gfo/Idh/MocA_oxidoreduct"/>
</dbReference>
<name>A0A7G8Q3V2_9GAMM</name>
<dbReference type="PANTHER" id="PTHR43708:SF3">
    <property type="entry name" value="OXIDOREDUCTASE"/>
    <property type="match status" value="1"/>
</dbReference>
<reference evidence="3 4" key="1">
    <citation type="submission" date="2020-08" db="EMBL/GenBank/DDBJ databases">
        <title>Dyella sp. G9 isolated from forest soil.</title>
        <authorList>
            <person name="Fu J."/>
            <person name="Qiu L."/>
        </authorList>
    </citation>
    <scope>NUCLEOTIDE SEQUENCE [LARGE SCALE GENOMIC DNA]</scope>
    <source>
        <strain evidence="3 4">G9</strain>
    </source>
</reference>
<evidence type="ECO:0000313" key="3">
    <source>
        <dbReference type="EMBL" id="QNK01460.1"/>
    </source>
</evidence>
<dbReference type="Proteomes" id="UP000515873">
    <property type="component" value="Chromosome"/>
</dbReference>
<gene>
    <name evidence="3" type="ORF">H8F01_20905</name>
</gene>
<dbReference type="EMBL" id="CP060412">
    <property type="protein sequence ID" value="QNK01460.1"/>
    <property type="molecule type" value="Genomic_DNA"/>
</dbReference>
<dbReference type="SUPFAM" id="SSF51735">
    <property type="entry name" value="NAD(P)-binding Rossmann-fold domains"/>
    <property type="match status" value="1"/>
</dbReference>
<dbReference type="Pfam" id="PF22725">
    <property type="entry name" value="GFO_IDH_MocA_C3"/>
    <property type="match status" value="1"/>
</dbReference>
<dbReference type="Gene3D" id="3.30.360.10">
    <property type="entry name" value="Dihydrodipicolinate Reductase, domain 2"/>
    <property type="match status" value="1"/>
</dbReference>
<evidence type="ECO:0000259" key="1">
    <source>
        <dbReference type="Pfam" id="PF01408"/>
    </source>
</evidence>
<keyword evidence="4" id="KW-1185">Reference proteome</keyword>
<evidence type="ECO:0000259" key="2">
    <source>
        <dbReference type="Pfam" id="PF22725"/>
    </source>
</evidence>
<dbReference type="Gene3D" id="3.40.50.720">
    <property type="entry name" value="NAD(P)-binding Rossmann-like Domain"/>
    <property type="match status" value="1"/>
</dbReference>
<protein>
    <submittedName>
        <fullName evidence="3">Gfo/Idh/MocA family oxidoreductase</fullName>
    </submittedName>
</protein>
<feature type="domain" description="GFO/IDH/MocA-like oxidoreductase" evidence="2">
    <location>
        <begin position="131"/>
        <end position="280"/>
    </location>
</feature>
<dbReference type="PANTHER" id="PTHR43708">
    <property type="entry name" value="CONSERVED EXPRESSED OXIDOREDUCTASE (EUROFUNG)"/>
    <property type="match status" value="1"/>
</dbReference>
<organism evidence="3 4">
    <name type="scientific">Dyella telluris</name>
    <dbReference type="NCBI Taxonomy" id="2763498"/>
    <lineage>
        <taxon>Bacteria</taxon>
        <taxon>Pseudomonadati</taxon>
        <taxon>Pseudomonadota</taxon>
        <taxon>Gammaproteobacteria</taxon>
        <taxon>Lysobacterales</taxon>
        <taxon>Rhodanobacteraceae</taxon>
        <taxon>Dyella</taxon>
    </lineage>
</organism>
<evidence type="ECO:0000313" key="4">
    <source>
        <dbReference type="Proteomes" id="UP000515873"/>
    </source>
</evidence>
<dbReference type="InterPro" id="IPR055170">
    <property type="entry name" value="GFO_IDH_MocA-like_dom"/>
</dbReference>
<dbReference type="InterPro" id="IPR036291">
    <property type="entry name" value="NAD(P)-bd_dom_sf"/>
</dbReference>